<feature type="region of interest" description="Disordered" evidence="1">
    <location>
        <begin position="104"/>
        <end position="128"/>
    </location>
</feature>
<protein>
    <recommendedName>
        <fullName evidence="4">DUF2800 domain-containing protein</fullName>
    </recommendedName>
</protein>
<sequence length="325" mass="36754">MPFSASWHTLLEECDALPDGATLVTPLTDKRFHITDSQAHRIIIEFVESGDSQPLQREQFATLTERITEVGGTFDLSRLPPDAEPYATVLSLHPRYECNERAETITETDDPTSSQLVESRPAATENQDRVEPDLDVYADMLLLIDALERHDSTTLEECETPELINLYTLCSDVQRNAGDLRQTVRELLLSRLHHDQPVHGQYGSVQRTTRRNRTLKDDEEVLRVLKEAGVPREQVLGVDRAKVDDALDVTGLSEAAVFDIEESAYVRKADVDEEHKQTRLQGLKDRLAGSDEPEAEQLRHEVEELEQRIEELTEFTPGTEVGTRS</sequence>
<dbReference type="AlphaFoldDB" id="A0A1H8W7F5"/>
<reference evidence="3" key="1">
    <citation type="submission" date="2016-10" db="EMBL/GenBank/DDBJ databases">
        <authorList>
            <person name="Varghese N."/>
            <person name="Submissions S."/>
        </authorList>
    </citation>
    <scope>NUCLEOTIDE SEQUENCE [LARGE SCALE GENOMIC DNA]</scope>
    <source>
        <strain evidence="3">CGMCC 1.10121</strain>
    </source>
</reference>
<dbReference type="InterPro" id="IPR058289">
    <property type="entry name" value="DUF7983"/>
</dbReference>
<proteinExistence type="predicted"/>
<evidence type="ECO:0000313" key="2">
    <source>
        <dbReference type="EMBL" id="SEP23068.1"/>
    </source>
</evidence>
<keyword evidence="3" id="KW-1185">Reference proteome</keyword>
<gene>
    <name evidence="2" type="ORF">SAMN04487948_12420</name>
</gene>
<organism evidence="2 3">
    <name type="scientific">Halogranum amylolyticum</name>
    <dbReference type="NCBI Taxonomy" id="660520"/>
    <lineage>
        <taxon>Archaea</taxon>
        <taxon>Methanobacteriati</taxon>
        <taxon>Methanobacteriota</taxon>
        <taxon>Stenosarchaea group</taxon>
        <taxon>Halobacteria</taxon>
        <taxon>Halobacteriales</taxon>
        <taxon>Haloferacaceae</taxon>
    </lineage>
</organism>
<dbReference type="OrthoDB" id="247969at2157"/>
<dbReference type="RefSeq" id="WP_089827604.1">
    <property type="nucleotide sequence ID" value="NZ_FODV01000024.1"/>
</dbReference>
<dbReference type="Pfam" id="PF25943">
    <property type="entry name" value="DUF7983"/>
    <property type="match status" value="1"/>
</dbReference>
<dbReference type="EMBL" id="FODV01000024">
    <property type="protein sequence ID" value="SEP23068.1"/>
    <property type="molecule type" value="Genomic_DNA"/>
</dbReference>
<accession>A0A1H8W7F5</accession>
<name>A0A1H8W7F5_9EURY</name>
<evidence type="ECO:0000256" key="1">
    <source>
        <dbReference type="SAM" id="MobiDB-lite"/>
    </source>
</evidence>
<dbReference type="Proteomes" id="UP000199126">
    <property type="component" value="Unassembled WGS sequence"/>
</dbReference>
<evidence type="ECO:0008006" key="4">
    <source>
        <dbReference type="Google" id="ProtNLM"/>
    </source>
</evidence>
<evidence type="ECO:0000313" key="3">
    <source>
        <dbReference type="Proteomes" id="UP000199126"/>
    </source>
</evidence>